<accession>A0ABQ9GU73</accession>
<dbReference type="Pfam" id="PF21738">
    <property type="entry name" value="DJR-like_dom"/>
    <property type="match status" value="1"/>
</dbReference>
<protein>
    <recommendedName>
        <fullName evidence="1">Double jelly roll-like domain-containing protein</fullName>
    </recommendedName>
</protein>
<name>A0ABQ9GU73_9NEOP</name>
<organism evidence="2 3">
    <name type="scientific">Dryococelus australis</name>
    <dbReference type="NCBI Taxonomy" id="614101"/>
    <lineage>
        <taxon>Eukaryota</taxon>
        <taxon>Metazoa</taxon>
        <taxon>Ecdysozoa</taxon>
        <taxon>Arthropoda</taxon>
        <taxon>Hexapoda</taxon>
        <taxon>Insecta</taxon>
        <taxon>Pterygota</taxon>
        <taxon>Neoptera</taxon>
        <taxon>Polyneoptera</taxon>
        <taxon>Phasmatodea</taxon>
        <taxon>Verophasmatodea</taxon>
        <taxon>Anareolatae</taxon>
        <taxon>Phasmatidae</taxon>
        <taxon>Eurycanthinae</taxon>
        <taxon>Dryococelus</taxon>
    </lineage>
</organism>
<dbReference type="Proteomes" id="UP001159363">
    <property type="component" value="Chromosome 8"/>
</dbReference>
<dbReference type="EMBL" id="JARBHB010000009">
    <property type="protein sequence ID" value="KAJ8875593.1"/>
    <property type="molecule type" value="Genomic_DNA"/>
</dbReference>
<feature type="domain" description="Double jelly roll-like" evidence="1">
    <location>
        <begin position="130"/>
        <end position="170"/>
    </location>
</feature>
<proteinExistence type="predicted"/>
<evidence type="ECO:0000259" key="1">
    <source>
        <dbReference type="Pfam" id="PF21738"/>
    </source>
</evidence>
<sequence>MNDPRTHHFGKGWKWDVGMRCRDLESDGADYKGRVWNTPQEMFVLYLPVFTISRKWWTLNKANPVRGYRIKQSDFSSSSPYLPVRYMLSSEVRIPVQNQNIYMLLCNSYLRFRGTLTKHGDYVPATSKIIRNSVLHMINKISYEHNGVELDQAREVGITVMMKNSLSLTRN</sequence>
<dbReference type="InterPro" id="IPR049512">
    <property type="entry name" value="DJR-like_dom"/>
</dbReference>
<reference evidence="2 3" key="1">
    <citation type="submission" date="2023-02" db="EMBL/GenBank/DDBJ databases">
        <title>LHISI_Scaffold_Assembly.</title>
        <authorList>
            <person name="Stuart O.P."/>
            <person name="Cleave R."/>
            <person name="Magrath M.J.L."/>
            <person name="Mikheyev A.S."/>
        </authorList>
    </citation>
    <scope>NUCLEOTIDE SEQUENCE [LARGE SCALE GENOMIC DNA]</scope>
    <source>
        <strain evidence="2">Daus_M_001</strain>
        <tissue evidence="2">Leg muscle</tissue>
    </source>
</reference>
<evidence type="ECO:0000313" key="2">
    <source>
        <dbReference type="EMBL" id="KAJ8875593.1"/>
    </source>
</evidence>
<dbReference type="PANTHER" id="PTHR36159">
    <property type="entry name" value="PROTEIN CBG23766"/>
    <property type="match status" value="1"/>
</dbReference>
<comment type="caution">
    <text evidence="2">The sequence shown here is derived from an EMBL/GenBank/DDBJ whole genome shotgun (WGS) entry which is preliminary data.</text>
</comment>
<dbReference type="PANTHER" id="PTHR36159:SF1">
    <property type="entry name" value="RETROVIRUS-RELATED POL POLYPROTEIN FROM TRANSPOSON 412-LIKE PROTEIN"/>
    <property type="match status" value="1"/>
</dbReference>
<evidence type="ECO:0000313" key="3">
    <source>
        <dbReference type="Proteomes" id="UP001159363"/>
    </source>
</evidence>
<gene>
    <name evidence="2" type="ORF">PR048_023489</name>
</gene>
<keyword evidence="3" id="KW-1185">Reference proteome</keyword>